<protein>
    <recommendedName>
        <fullName evidence="11">EngB-type G domain-containing protein</fullName>
    </recommendedName>
</protein>
<dbReference type="CDD" id="cd01876">
    <property type="entry name" value="YihA_EngB"/>
    <property type="match status" value="1"/>
</dbReference>
<dbReference type="PANTHER" id="PTHR11649">
    <property type="entry name" value="MSS1/TRME-RELATED GTP-BINDING PROTEIN"/>
    <property type="match status" value="1"/>
</dbReference>
<evidence type="ECO:0000256" key="3">
    <source>
        <dbReference type="ARBA" id="ARBA00022618"/>
    </source>
</evidence>
<dbReference type="PANTHER" id="PTHR11649:SF13">
    <property type="entry name" value="ENGB-TYPE G DOMAIN-CONTAINING PROTEIN"/>
    <property type="match status" value="1"/>
</dbReference>
<feature type="region of interest" description="Disordered" evidence="10">
    <location>
        <begin position="46"/>
        <end position="128"/>
    </location>
</feature>
<evidence type="ECO:0000256" key="6">
    <source>
        <dbReference type="ARBA" id="ARBA00022842"/>
    </source>
</evidence>
<keyword evidence="13" id="KW-1185">Reference proteome</keyword>
<dbReference type="PROSITE" id="PS51706">
    <property type="entry name" value="G_ENGB"/>
    <property type="match status" value="1"/>
</dbReference>
<dbReference type="GO" id="GO:0046872">
    <property type="term" value="F:metal ion binding"/>
    <property type="evidence" value="ECO:0007669"/>
    <property type="project" value="UniProtKB-KW"/>
</dbReference>
<keyword evidence="6" id="KW-0460">Magnesium</keyword>
<organism evidence="12 13">
    <name type="scientific">Chara braunii</name>
    <name type="common">Braun's stonewort</name>
    <dbReference type="NCBI Taxonomy" id="69332"/>
    <lineage>
        <taxon>Eukaryota</taxon>
        <taxon>Viridiplantae</taxon>
        <taxon>Streptophyta</taxon>
        <taxon>Charophyceae</taxon>
        <taxon>Charales</taxon>
        <taxon>Characeae</taxon>
        <taxon>Chara</taxon>
    </lineage>
</organism>
<dbReference type="Gramene" id="GBG60040">
    <property type="protein sequence ID" value="GBG60040"/>
    <property type="gene ID" value="CBR_g371"/>
</dbReference>
<evidence type="ECO:0000256" key="5">
    <source>
        <dbReference type="ARBA" id="ARBA00022741"/>
    </source>
</evidence>
<feature type="region of interest" description="Disordered" evidence="10">
    <location>
        <begin position="185"/>
        <end position="207"/>
    </location>
</feature>
<dbReference type="InterPro" id="IPR006073">
    <property type="entry name" value="GTP-bd"/>
</dbReference>
<evidence type="ECO:0000256" key="4">
    <source>
        <dbReference type="ARBA" id="ARBA00022723"/>
    </source>
</evidence>
<feature type="compositionally biased region" description="Acidic residues" evidence="10">
    <location>
        <begin position="193"/>
        <end position="203"/>
    </location>
</feature>
<reference evidence="12 13" key="1">
    <citation type="journal article" date="2018" name="Cell">
        <title>The Chara Genome: Secondary Complexity and Implications for Plant Terrestrialization.</title>
        <authorList>
            <person name="Nishiyama T."/>
            <person name="Sakayama H."/>
            <person name="Vries J.D."/>
            <person name="Buschmann H."/>
            <person name="Saint-Marcoux D."/>
            <person name="Ullrich K.K."/>
            <person name="Haas F.B."/>
            <person name="Vanderstraeten L."/>
            <person name="Becker D."/>
            <person name="Lang D."/>
            <person name="Vosolsobe S."/>
            <person name="Rombauts S."/>
            <person name="Wilhelmsson P.K.I."/>
            <person name="Janitza P."/>
            <person name="Kern R."/>
            <person name="Heyl A."/>
            <person name="Rumpler F."/>
            <person name="Villalobos L.I.A.C."/>
            <person name="Clay J.M."/>
            <person name="Skokan R."/>
            <person name="Toyoda A."/>
            <person name="Suzuki Y."/>
            <person name="Kagoshima H."/>
            <person name="Schijlen E."/>
            <person name="Tajeshwar N."/>
            <person name="Catarino B."/>
            <person name="Hetherington A.J."/>
            <person name="Saltykova A."/>
            <person name="Bonnot C."/>
            <person name="Breuninger H."/>
            <person name="Symeonidi A."/>
            <person name="Radhakrishnan G.V."/>
            <person name="Van Nieuwerburgh F."/>
            <person name="Deforce D."/>
            <person name="Chang C."/>
            <person name="Karol K.G."/>
            <person name="Hedrich R."/>
            <person name="Ulvskov P."/>
            <person name="Glockner G."/>
            <person name="Delwiche C.F."/>
            <person name="Petrasek J."/>
            <person name="Van de Peer Y."/>
            <person name="Friml J."/>
            <person name="Beilby M."/>
            <person name="Dolan L."/>
            <person name="Kohara Y."/>
            <person name="Sugano S."/>
            <person name="Fujiyama A."/>
            <person name="Delaux P.-M."/>
            <person name="Quint M."/>
            <person name="TheiBen G."/>
            <person name="Hagemann M."/>
            <person name="Harholt J."/>
            <person name="Dunand C."/>
            <person name="Zachgo S."/>
            <person name="Langdale J."/>
            <person name="Maumus F."/>
            <person name="Straeten D.V.D."/>
            <person name="Gould S.B."/>
            <person name="Rensing S.A."/>
        </authorList>
    </citation>
    <scope>NUCLEOTIDE SEQUENCE [LARGE SCALE GENOMIC DNA]</scope>
    <source>
        <strain evidence="12 13">S276</strain>
    </source>
</reference>
<evidence type="ECO:0000313" key="13">
    <source>
        <dbReference type="Proteomes" id="UP000265515"/>
    </source>
</evidence>
<name>A0A388JQH2_CHABU</name>
<evidence type="ECO:0000256" key="2">
    <source>
        <dbReference type="ARBA" id="ARBA00009638"/>
    </source>
</evidence>
<dbReference type="EMBL" id="BFEA01000008">
    <property type="protein sequence ID" value="GBG60040.1"/>
    <property type="molecule type" value="Genomic_DNA"/>
</dbReference>
<dbReference type="InterPro" id="IPR027417">
    <property type="entry name" value="P-loop_NTPase"/>
</dbReference>
<dbReference type="AlphaFoldDB" id="A0A388JQH2"/>
<gene>
    <name evidence="12" type="ORF">CBR_g371</name>
</gene>
<evidence type="ECO:0000256" key="1">
    <source>
        <dbReference type="ARBA" id="ARBA00001946"/>
    </source>
</evidence>
<dbReference type="Pfam" id="PF01926">
    <property type="entry name" value="MMR_HSR1"/>
    <property type="match status" value="1"/>
</dbReference>
<comment type="similarity">
    <text evidence="2">Belongs to the TRAFAC class TrmE-Era-EngA-EngB-Septin-like GTPase superfamily. EngB GTPase family.</text>
</comment>
<dbReference type="GO" id="GO:0005525">
    <property type="term" value="F:GTP binding"/>
    <property type="evidence" value="ECO:0007669"/>
    <property type="project" value="UniProtKB-KW"/>
</dbReference>
<feature type="compositionally biased region" description="Low complexity" evidence="10">
    <location>
        <begin position="68"/>
        <end position="82"/>
    </location>
</feature>
<comment type="caution">
    <text evidence="12">The sequence shown here is derived from an EMBL/GenBank/DDBJ whole genome shotgun (WGS) entry which is preliminary data.</text>
</comment>
<proteinExistence type="inferred from homology"/>
<dbReference type="STRING" id="69332.A0A388JQH2"/>
<evidence type="ECO:0000256" key="9">
    <source>
        <dbReference type="ARBA" id="ARBA00023306"/>
    </source>
</evidence>
<dbReference type="GO" id="GO:0051301">
    <property type="term" value="P:cell division"/>
    <property type="evidence" value="ECO:0007669"/>
    <property type="project" value="UniProtKB-KW"/>
</dbReference>
<dbReference type="OrthoDB" id="391988at2759"/>
<feature type="domain" description="EngB-type G" evidence="11">
    <location>
        <begin position="264"/>
        <end position="444"/>
    </location>
</feature>
<dbReference type="NCBIfam" id="TIGR03598">
    <property type="entry name" value="GTPase_YsxC"/>
    <property type="match status" value="1"/>
</dbReference>
<evidence type="ECO:0000256" key="7">
    <source>
        <dbReference type="ARBA" id="ARBA00023134"/>
    </source>
</evidence>
<evidence type="ECO:0000256" key="10">
    <source>
        <dbReference type="SAM" id="MobiDB-lite"/>
    </source>
</evidence>
<keyword evidence="9" id="KW-0131">Cell cycle</keyword>
<dbReference type="Proteomes" id="UP000265515">
    <property type="component" value="Unassembled WGS sequence"/>
</dbReference>
<keyword evidence="5" id="KW-0547">Nucleotide-binding</keyword>
<dbReference type="Gene3D" id="3.40.50.300">
    <property type="entry name" value="P-loop containing nucleotide triphosphate hydrolases"/>
    <property type="match status" value="1"/>
</dbReference>
<dbReference type="SUPFAM" id="SSF52540">
    <property type="entry name" value="P-loop containing nucleoside triphosphate hydrolases"/>
    <property type="match status" value="1"/>
</dbReference>
<dbReference type="InterPro" id="IPR019987">
    <property type="entry name" value="GTP-bd_ribosome_bio_YsxC"/>
</dbReference>
<evidence type="ECO:0000256" key="8">
    <source>
        <dbReference type="ARBA" id="ARBA00023210"/>
    </source>
</evidence>
<sequence length="449" mass="48734">MMTSSRSVHPVNAQFDCAGKRVPSAETPGGLRWQMQMQLHVHPRGILAGTPRGDAGAPPPPPPEAADRSLSSSRRESPASSRLGGRMSSCGPGTRSSAGSESRRGYWWGGSGARDDGRARASPVSVVSSDVAEEVVLPMDRDRDQLDRPNLNQRPAAAAAAAAADVEERHTITSSVAQGEVISARGGGGIRQEEEEEEEEEEREMGVADRTVVVSPGLNLLAGMNVVKSPVTNVLLAGGTHSRIKSAVFVKSSAGVKDCPQTEKVPEFAVIGRSNVGKSSLINMLTNRKDLAEVSKKPGKTRLINHFLINDSWHLVDLPGYGFAKVPSGIRLNWSDFTKEYFLQRKQLVAVLLLVDASIPPQQIDLDCLDWMGRNKIPLVIVFTKCDRKKKKKNGGVKPAENVKHFEQRVSEYYSDPPAWFMTSAVSGIGKAELLTHVAQLRNYWLSDS</sequence>
<accession>A0A388JQH2</accession>
<keyword evidence="7" id="KW-0342">GTP-binding</keyword>
<dbReference type="HAMAP" id="MF_00321">
    <property type="entry name" value="GTPase_EngB"/>
    <property type="match status" value="1"/>
</dbReference>
<evidence type="ECO:0000313" key="12">
    <source>
        <dbReference type="EMBL" id="GBG60040.1"/>
    </source>
</evidence>
<keyword evidence="3" id="KW-0132">Cell division</keyword>
<keyword evidence="4" id="KW-0479">Metal-binding</keyword>
<evidence type="ECO:0000259" key="11">
    <source>
        <dbReference type="PROSITE" id="PS51706"/>
    </source>
</evidence>
<keyword evidence="8" id="KW-0717">Septation</keyword>
<comment type="cofactor">
    <cofactor evidence="1">
        <name>Mg(2+)</name>
        <dbReference type="ChEBI" id="CHEBI:18420"/>
    </cofactor>
</comment>
<dbReference type="InterPro" id="IPR030393">
    <property type="entry name" value="G_ENGB_dom"/>
</dbReference>